<dbReference type="RefSeq" id="WP_271275479.1">
    <property type="nucleotide sequence ID" value="NZ_BAABFD010000003.1"/>
</dbReference>
<accession>A0ABT4STJ7</accession>
<dbReference type="Gene3D" id="3.30.2310.20">
    <property type="entry name" value="RelE-like"/>
    <property type="match status" value="1"/>
</dbReference>
<dbReference type="SUPFAM" id="SSF143011">
    <property type="entry name" value="RelE-like"/>
    <property type="match status" value="1"/>
</dbReference>
<organism evidence="1 2">
    <name type="scientific">Nonomuraea ferruginea</name>
    <dbReference type="NCBI Taxonomy" id="46174"/>
    <lineage>
        <taxon>Bacteria</taxon>
        <taxon>Bacillati</taxon>
        <taxon>Actinomycetota</taxon>
        <taxon>Actinomycetes</taxon>
        <taxon>Streptosporangiales</taxon>
        <taxon>Streptosporangiaceae</taxon>
        <taxon>Nonomuraea</taxon>
    </lineage>
</organism>
<protein>
    <recommendedName>
        <fullName evidence="3">Plasmid maintenance system killer protein</fullName>
    </recommendedName>
</protein>
<gene>
    <name evidence="1" type="ORF">OUY24_06085</name>
</gene>
<proteinExistence type="predicted"/>
<name>A0ABT4STJ7_9ACTN</name>
<comment type="caution">
    <text evidence="1">The sequence shown here is derived from an EMBL/GenBank/DDBJ whole genome shotgun (WGS) entry which is preliminary data.</text>
</comment>
<evidence type="ECO:0000313" key="2">
    <source>
        <dbReference type="Proteomes" id="UP001212498"/>
    </source>
</evidence>
<reference evidence="1 2" key="1">
    <citation type="submission" date="2022-11" db="EMBL/GenBank/DDBJ databases">
        <title>Nonomuraea corallina sp. nov., a new species of the genus Nonomuraea isolated from sea side sediment in Thai sea.</title>
        <authorList>
            <person name="Ngamcharungchit C."/>
            <person name="Matsumoto A."/>
            <person name="Suriyachadkun C."/>
            <person name="Panbangred W."/>
            <person name="Inahashi Y."/>
            <person name="Intra B."/>
        </authorList>
    </citation>
    <scope>NUCLEOTIDE SEQUENCE [LARGE SCALE GENOMIC DNA]</scope>
    <source>
        <strain evidence="1 2">DSM 43553</strain>
    </source>
</reference>
<dbReference type="InterPro" id="IPR035093">
    <property type="entry name" value="RelE/ParE_toxin_dom_sf"/>
</dbReference>
<sequence>MEVFYASSRLELLCLSARDLVRAYGREGARKVGQRLQALRAAETLDELFTMPGRCHPLRGTYADCYAMDLHQGWRMVFRLMTSEEKKERGIEEGAAALVIEIVDYHG</sequence>
<dbReference type="EMBL" id="JAPNUD010000010">
    <property type="protein sequence ID" value="MDA0640181.1"/>
    <property type="molecule type" value="Genomic_DNA"/>
</dbReference>
<evidence type="ECO:0008006" key="3">
    <source>
        <dbReference type="Google" id="ProtNLM"/>
    </source>
</evidence>
<dbReference type="Proteomes" id="UP001212498">
    <property type="component" value="Unassembled WGS sequence"/>
</dbReference>
<keyword evidence="2" id="KW-1185">Reference proteome</keyword>
<evidence type="ECO:0000313" key="1">
    <source>
        <dbReference type="EMBL" id="MDA0640181.1"/>
    </source>
</evidence>